<feature type="repeat" description="RCC1" evidence="3">
    <location>
        <begin position="328"/>
        <end position="379"/>
    </location>
</feature>
<dbReference type="Gene3D" id="2.130.10.30">
    <property type="entry name" value="Regulator of chromosome condensation 1/beta-lactamase-inhibitor protein II"/>
    <property type="match status" value="2"/>
</dbReference>
<dbReference type="PRINTS" id="PR00633">
    <property type="entry name" value="RCCNDNSATION"/>
</dbReference>
<keyword evidence="2" id="KW-0677">Repeat</keyword>
<dbReference type="Proteomes" id="UP000515160">
    <property type="component" value="Chromosome 2L"/>
</dbReference>
<dbReference type="PANTHER" id="PTHR45982">
    <property type="entry name" value="REGULATOR OF CHROMOSOME CONDENSATION"/>
    <property type="match status" value="1"/>
</dbReference>
<dbReference type="GO" id="GO:0005737">
    <property type="term" value="C:cytoplasm"/>
    <property type="evidence" value="ECO:0007669"/>
    <property type="project" value="TreeGrafter"/>
</dbReference>
<dbReference type="InterPro" id="IPR051553">
    <property type="entry name" value="Ran_GTPase-activating"/>
</dbReference>
<keyword evidence="5" id="KW-1185">Reference proteome</keyword>
<feature type="domain" description="RCC1-like" evidence="4">
    <location>
        <begin position="6"/>
        <end position="372"/>
    </location>
</feature>
<evidence type="ECO:0000259" key="4">
    <source>
        <dbReference type="Pfam" id="PF25390"/>
    </source>
</evidence>
<dbReference type="PROSITE" id="PS50012">
    <property type="entry name" value="RCC1_3"/>
    <property type="match status" value="5"/>
</dbReference>
<dbReference type="PANTHER" id="PTHR45982:SF8">
    <property type="entry name" value="E3 UBIQUITIN-PROTEIN LIGASE HERC2-LIKE PROTEIN-RELATED"/>
    <property type="match status" value="1"/>
</dbReference>
<dbReference type="InterPro" id="IPR000408">
    <property type="entry name" value="Reg_chr_condens"/>
</dbReference>
<keyword evidence="1" id="KW-0344">Guanine-nucleotide releasing factor</keyword>
<evidence type="ECO:0000256" key="2">
    <source>
        <dbReference type="ARBA" id="ARBA00022737"/>
    </source>
</evidence>
<feature type="repeat" description="RCC1" evidence="3">
    <location>
        <begin position="114"/>
        <end position="167"/>
    </location>
</feature>
<evidence type="ECO:0000313" key="5">
    <source>
        <dbReference type="Proteomes" id="UP000515160"/>
    </source>
</evidence>
<reference evidence="6" key="1">
    <citation type="submission" date="2025-08" db="UniProtKB">
        <authorList>
            <consortium name="RefSeq"/>
        </authorList>
    </citation>
    <scope>IDENTIFICATION</scope>
    <source>
        <strain evidence="6">15112-1751.03</strain>
        <tissue evidence="6">Whole Adult</tissue>
    </source>
</reference>
<feature type="repeat" description="RCC1" evidence="3">
    <location>
        <begin position="59"/>
        <end position="113"/>
    </location>
</feature>
<dbReference type="SUPFAM" id="SSF50985">
    <property type="entry name" value="RCC1/BLIP-II"/>
    <property type="match status" value="1"/>
</dbReference>
<dbReference type="Pfam" id="PF25390">
    <property type="entry name" value="WD40_RLD"/>
    <property type="match status" value="1"/>
</dbReference>
<feature type="repeat" description="RCC1" evidence="3">
    <location>
        <begin position="273"/>
        <end position="327"/>
    </location>
</feature>
<evidence type="ECO:0000313" key="6">
    <source>
        <dbReference type="RefSeq" id="XP_034100451.1"/>
    </source>
</evidence>
<organism evidence="5 6">
    <name type="scientific">Drosophila albomicans</name>
    <name type="common">Fruit fly</name>
    <dbReference type="NCBI Taxonomy" id="7291"/>
    <lineage>
        <taxon>Eukaryota</taxon>
        <taxon>Metazoa</taxon>
        <taxon>Ecdysozoa</taxon>
        <taxon>Arthropoda</taxon>
        <taxon>Hexapoda</taxon>
        <taxon>Insecta</taxon>
        <taxon>Pterygota</taxon>
        <taxon>Neoptera</taxon>
        <taxon>Endopterygota</taxon>
        <taxon>Diptera</taxon>
        <taxon>Brachycera</taxon>
        <taxon>Muscomorpha</taxon>
        <taxon>Ephydroidea</taxon>
        <taxon>Drosophilidae</taxon>
        <taxon>Drosophila</taxon>
    </lineage>
</organism>
<dbReference type="InterPro" id="IPR009091">
    <property type="entry name" value="RCC1/BLIP-II"/>
</dbReference>
<evidence type="ECO:0000256" key="1">
    <source>
        <dbReference type="ARBA" id="ARBA00022658"/>
    </source>
</evidence>
<dbReference type="GO" id="GO:0005085">
    <property type="term" value="F:guanyl-nucleotide exchange factor activity"/>
    <property type="evidence" value="ECO:0007669"/>
    <property type="project" value="TreeGrafter"/>
</dbReference>
<name>A0A6P8W9T4_DROAB</name>
<proteinExistence type="predicted"/>
<gene>
    <name evidence="6" type="primary">LOC117565458</name>
</gene>
<evidence type="ECO:0000256" key="3">
    <source>
        <dbReference type="PROSITE-ProRule" id="PRU00235"/>
    </source>
</evidence>
<dbReference type="OrthoDB" id="10256179at2759"/>
<protein>
    <submittedName>
        <fullName evidence="6">Secretion-regulating guanine nucleotide exchange factor</fullName>
    </submittedName>
</protein>
<dbReference type="RefSeq" id="XP_034100451.1">
    <property type="nucleotide sequence ID" value="XM_034244560.2"/>
</dbReference>
<accession>A0A6P8W9T4</accession>
<sequence>MDVVDVNAWGANSHGQLGLGYESELCMSPQRLTKYSFVPHLVRCIRGGGGHVLILDSNGRLHACGWNNRGQLGLNSTEECHNEFSMVPTEYFEEVPIESISCGWDISGAITVTKRLFVWGSNAFQQLGICQRGFMAVRRPMPVRLPRDEAAQRISFGLRHCAVLTHDHKIYIFGRLRIMDPPPIELDITATSLHRANVVKIQAHNPNELRIVSLVSGQNHMLLKCIDLEAGSRRRIIALGDNKFCQSNAFQFDEDVHQLAVGWTHNAVVLKSHSILLWGRNCYGQLGIGGFSEQQATPTPLRLQLEQGQSPARLHMGAEHGLLRTTTGDIYTWGWNEHGNCGNNATENLSQPTLLKLPGFAKLAGTGAGFCYAIVETVEEAMGPTTPL</sequence>
<dbReference type="AlphaFoldDB" id="A0A6P8W9T4"/>
<dbReference type="InterPro" id="IPR058923">
    <property type="entry name" value="RCC1-like_dom"/>
</dbReference>
<dbReference type="GeneID" id="117565458"/>
<feature type="repeat" description="RCC1" evidence="3">
    <location>
        <begin position="4"/>
        <end position="58"/>
    </location>
</feature>